<name>A0ABW3DEB7_9BACL</name>
<comment type="function">
    <text evidence="2">Counteracts the endogenous Pycsar antiviral defense system. Phosphodiesterase that enables metal-dependent hydrolysis of host cyclic nucleotide Pycsar defense signals such as cCMP and cUMP.</text>
</comment>
<organism evidence="5 6">
    <name type="scientific">Paenibacillus residui</name>
    <dbReference type="NCBI Taxonomy" id="629724"/>
    <lineage>
        <taxon>Bacteria</taxon>
        <taxon>Bacillati</taxon>
        <taxon>Bacillota</taxon>
        <taxon>Bacilli</taxon>
        <taxon>Bacillales</taxon>
        <taxon>Paenibacillaceae</taxon>
        <taxon>Paenibacillus</taxon>
    </lineage>
</organism>
<evidence type="ECO:0000256" key="1">
    <source>
        <dbReference type="ARBA" id="ARBA00034221"/>
    </source>
</evidence>
<evidence type="ECO:0000256" key="2">
    <source>
        <dbReference type="ARBA" id="ARBA00034301"/>
    </source>
</evidence>
<dbReference type="RefSeq" id="WP_379290990.1">
    <property type="nucleotide sequence ID" value="NZ_JBHTIU010000089.1"/>
</dbReference>
<feature type="domain" description="Metallo-beta-lactamase" evidence="4">
    <location>
        <begin position="20"/>
        <end position="201"/>
    </location>
</feature>
<sequence length="220" mass="24805">MKITQISPNIWKLGIWMIIPVNVWFVRSEDGLILIDGGIPKMATGILKQIKELNLPLKKILLTHGHSDHVGSVKEVVRHTSAPVYIHREELQYAEGDMPYPGRKKAQTTIDKGMASPLLQESEGRLQPLEGLLPLWTPGHSPGHVAYYHKEDGVLIGGDLFTTRRGRLARPIPMFTADMQTAVRSGAVIEELKPKLLTVCHGEDIKEPYSQWEGYWTRWS</sequence>
<evidence type="ECO:0000313" key="6">
    <source>
        <dbReference type="Proteomes" id="UP001597120"/>
    </source>
</evidence>
<evidence type="ECO:0000256" key="3">
    <source>
        <dbReference type="ARBA" id="ARBA00048505"/>
    </source>
</evidence>
<gene>
    <name evidence="5" type="ORF">ACFQ03_21940</name>
</gene>
<keyword evidence="6" id="KW-1185">Reference proteome</keyword>
<evidence type="ECO:0000259" key="4">
    <source>
        <dbReference type="SMART" id="SM00849"/>
    </source>
</evidence>
<dbReference type="CDD" id="cd07721">
    <property type="entry name" value="yflN-like_MBL-fold"/>
    <property type="match status" value="1"/>
</dbReference>
<dbReference type="Pfam" id="PF00753">
    <property type="entry name" value="Lactamase_B"/>
    <property type="match status" value="1"/>
</dbReference>
<proteinExistence type="predicted"/>
<comment type="caution">
    <text evidence="5">The sequence shown here is derived from an EMBL/GenBank/DDBJ whole genome shotgun (WGS) entry which is preliminary data.</text>
</comment>
<dbReference type="InterPro" id="IPR001279">
    <property type="entry name" value="Metallo-B-lactamas"/>
</dbReference>
<protein>
    <submittedName>
        <fullName evidence="5">MBL fold metallo-hydrolase</fullName>
    </submittedName>
</protein>
<dbReference type="InterPro" id="IPR050855">
    <property type="entry name" value="NDM-1-like"/>
</dbReference>
<comment type="catalytic activity">
    <reaction evidence="1">
        <text>3',5'-cyclic CMP + H2O = CMP + H(+)</text>
        <dbReference type="Rhea" id="RHEA:72675"/>
        <dbReference type="ChEBI" id="CHEBI:15377"/>
        <dbReference type="ChEBI" id="CHEBI:15378"/>
        <dbReference type="ChEBI" id="CHEBI:58003"/>
        <dbReference type="ChEBI" id="CHEBI:60377"/>
    </reaction>
    <physiologicalReaction direction="left-to-right" evidence="1">
        <dbReference type="Rhea" id="RHEA:72676"/>
    </physiologicalReaction>
</comment>
<evidence type="ECO:0000313" key="5">
    <source>
        <dbReference type="EMBL" id="MFD0871792.1"/>
    </source>
</evidence>
<dbReference type="SMART" id="SM00849">
    <property type="entry name" value="Lactamase_B"/>
    <property type="match status" value="1"/>
</dbReference>
<dbReference type="Proteomes" id="UP001597120">
    <property type="component" value="Unassembled WGS sequence"/>
</dbReference>
<reference evidence="6" key="1">
    <citation type="journal article" date="2019" name="Int. J. Syst. Evol. Microbiol.">
        <title>The Global Catalogue of Microorganisms (GCM) 10K type strain sequencing project: providing services to taxonomists for standard genome sequencing and annotation.</title>
        <authorList>
            <consortium name="The Broad Institute Genomics Platform"/>
            <consortium name="The Broad Institute Genome Sequencing Center for Infectious Disease"/>
            <person name="Wu L."/>
            <person name="Ma J."/>
        </authorList>
    </citation>
    <scope>NUCLEOTIDE SEQUENCE [LARGE SCALE GENOMIC DNA]</scope>
    <source>
        <strain evidence="6">CCUG 57263</strain>
    </source>
</reference>
<dbReference type="InterPro" id="IPR036866">
    <property type="entry name" value="RibonucZ/Hydroxyglut_hydro"/>
</dbReference>
<accession>A0ABW3DEB7</accession>
<comment type="catalytic activity">
    <reaction evidence="3">
        <text>3',5'-cyclic UMP + H2O = UMP + H(+)</text>
        <dbReference type="Rhea" id="RHEA:70575"/>
        <dbReference type="ChEBI" id="CHEBI:15377"/>
        <dbReference type="ChEBI" id="CHEBI:15378"/>
        <dbReference type="ChEBI" id="CHEBI:57865"/>
        <dbReference type="ChEBI" id="CHEBI:184387"/>
    </reaction>
    <physiologicalReaction direction="left-to-right" evidence="3">
        <dbReference type="Rhea" id="RHEA:70576"/>
    </physiologicalReaction>
</comment>
<dbReference type="Gene3D" id="3.60.15.10">
    <property type="entry name" value="Ribonuclease Z/Hydroxyacylglutathione hydrolase-like"/>
    <property type="match status" value="1"/>
</dbReference>
<dbReference type="PANTHER" id="PTHR42951">
    <property type="entry name" value="METALLO-BETA-LACTAMASE DOMAIN-CONTAINING"/>
    <property type="match status" value="1"/>
</dbReference>
<dbReference type="EMBL" id="JBHTIU010000089">
    <property type="protein sequence ID" value="MFD0871792.1"/>
    <property type="molecule type" value="Genomic_DNA"/>
</dbReference>
<dbReference type="SUPFAM" id="SSF56281">
    <property type="entry name" value="Metallo-hydrolase/oxidoreductase"/>
    <property type="match status" value="1"/>
</dbReference>
<dbReference type="PANTHER" id="PTHR42951:SF17">
    <property type="entry name" value="METALLO-BETA-LACTAMASE DOMAIN-CONTAINING PROTEIN"/>
    <property type="match status" value="1"/>
</dbReference>